<comment type="caution">
    <text evidence="13">The sequence shown here is derived from an EMBL/GenBank/DDBJ whole genome shotgun (WGS) entry which is preliminary data.</text>
</comment>
<dbReference type="Pfam" id="PF00145">
    <property type="entry name" value="DNA_methylase"/>
    <property type="match status" value="1"/>
</dbReference>
<feature type="active site" evidence="10">
    <location>
        <position position="1209"/>
    </location>
</feature>
<evidence type="ECO:0000313" key="14">
    <source>
        <dbReference type="Proteomes" id="UP000694251"/>
    </source>
</evidence>
<keyword evidence="6" id="KW-0156">Chromatin regulator</keyword>
<accession>A0A8T2EBQ4</accession>
<protein>
    <recommendedName>
        <fullName evidence="9">DNA (cytosine-5)-methyltransferase</fullName>
        <ecNumber evidence="9">2.1.1.37</ecNumber>
    </recommendedName>
</protein>
<evidence type="ECO:0000256" key="8">
    <source>
        <dbReference type="ARBA" id="ARBA00023242"/>
    </source>
</evidence>
<dbReference type="GO" id="GO:0003682">
    <property type="term" value="F:chromatin binding"/>
    <property type="evidence" value="ECO:0007669"/>
    <property type="project" value="InterPro"/>
</dbReference>
<dbReference type="PROSITE" id="PS00094">
    <property type="entry name" value="C5_MTASE_1"/>
    <property type="match status" value="1"/>
</dbReference>
<keyword evidence="14" id="KW-1185">Reference proteome</keyword>
<dbReference type="Pfam" id="PF12047">
    <property type="entry name" value="DNMT1-RFD"/>
    <property type="match status" value="2"/>
</dbReference>
<evidence type="ECO:0000256" key="9">
    <source>
        <dbReference type="PIRNR" id="PIRNR037404"/>
    </source>
</evidence>
<evidence type="ECO:0000256" key="6">
    <source>
        <dbReference type="ARBA" id="ARBA00022853"/>
    </source>
</evidence>
<dbReference type="NCBIfam" id="TIGR00675">
    <property type="entry name" value="dcm"/>
    <property type="match status" value="1"/>
</dbReference>
<name>A0A8T2EBQ4_ARASU</name>
<dbReference type="InterPro" id="IPR001525">
    <property type="entry name" value="C5_MeTfrase"/>
</dbReference>
<dbReference type="InterPro" id="IPR018117">
    <property type="entry name" value="C5_DNA_meth_AS"/>
</dbReference>
<sequence length="1545" mass="175083">MEMETKAGKQKKRSVDSDDDVSKERRPKRAAACTNFKEKSLRISDKSETVEAKKEQILAEEIVAIQLTSSLESNDDPRPNRRLTDFVLHDSEGVPQPVEMLELGDIFIEGVVLPLGDEKKEEKGVRFQSFGRVENWNISGYEDGSPVIWISTALADYDCRKPSKKYKKLYDYFFEKACACVEVFKSLSKNPDTSLDELLAAVARSMSGSKIFSSGAAIQEFVISQGEFIYNQLAGLDETAENHETCFVENRVLVSLRDHESSKIHKALSNVALRIDESKVVTSDHLVDGAEDEDVKYAKLIQEEEYRKSMERSRNKRSSTTSGGSNRFYIKINEDEIADDYPLPSYYKNTKEQTDELVLFEAGYEVDTRDLPCRTLHNWTLYNSDSRMISLEVLPMRPCAEIDVTVFGSGVVAEDDESGFCLDDSESSTSTQSNDHDGMNIFLSQIKEWMIEFGAEMIFVTLRTDMAWYRLGKPSKQYAPWFGTVMKTVRVAISIFHMLMRESRVAKLSYANVIKRLCELEENDKAYISSKLLDVERYVVVHGQIILQLFEEYPDKDIKRCPFVTGLASKMQDIHHTKWIIKKKKKILQKGKNLNPRAGIAPVVSRMKAMQATTTRLVNSIWGEFYSIYSPEVPSEAIDAENVEEEEVEEVEEEGENEEDDIEENELEAVEVQNSPTPKKIRGISEDMEIKWDGEILGETSAGEPLYGRAFVGGDVVVVGSAVILEVDDQDDTQLICFVEFMFESSNRSKMLHGKLLQRGSETVLGMAANERELFLTNECLTVQLKDIKGTVSLTIRSRSWGHQYRKENIAVDKLDRARAEERKANGFPIEYYCKSLYSPERGGFFNLPRNDMGLGSGFCSSCKIKEEEEEKSKTKLNDSKTGFLSNGIEYHNGDFVYVLPNYITKDGLKKGSRRTTLKCGRNVGLKAFVVCQLLDIIVLEESRKTSKASFHVKLTRFYRPEDISEEKAYASDIQELYYSQDTYILPPEAIQGKCEVRKKSDMPLCREYPILDHIFFCEVLYDSSTGYLKQFPANMKLKFSTIKDETLLREKKGKGVETGTSSGMLMKPDEVPKEKRLATLDIFAGCGGLSHGLEKAGMYLYSHVMHILLSSKHLKTFIKMHVLCNKVYLLQSGRSSMKSQLVMRLNKTILKQRFLLTTAMAIMEKCGDVDDCVSTVEAAELAAKLDENQKSTLPLPGQVDFINGGPPCQGFSGMNRFSDGSWSKVQCEMILAFLSFADYFRPKYFLLENVKKFVTYNKGRTFQLTLASLLEMGYQVRFGILEAGTYGVSQPRKRVIIWAASPEEVLPEWPEPMHVFDNPGSKISLPRGLRYDAVRNTKFGAPFRSITVRDTIGDLPPVENGESKINKEYGTTPVSWFQKKIRGNMSVLTDHICKGLNELNLIRCKKIPKRPGADWRDLPYENVTLSNGLVEKLRPLALSKTAKNHNEWKGLYGRLDWQGNLPISITDPQPMGKVGMCFHPEQDRIITVRECARSQGFPDSYEFSGTTKHKHRQIGNAVPPPLAFALGWKLKEALYLKSSLQHQS</sequence>
<dbReference type="PROSITE" id="PS51679">
    <property type="entry name" value="SAM_MT_C5"/>
    <property type="match status" value="1"/>
</dbReference>
<dbReference type="GO" id="GO:0003677">
    <property type="term" value="F:DNA binding"/>
    <property type="evidence" value="ECO:0007669"/>
    <property type="project" value="UniProtKB-KW"/>
</dbReference>
<feature type="compositionally biased region" description="Basic and acidic residues" evidence="11">
    <location>
        <begin position="1"/>
        <end position="24"/>
    </location>
</feature>
<comment type="similarity">
    <text evidence="9 10">Belongs to the class I-like SAM-binding methyltransferase superfamily. C5-methyltransferase family.</text>
</comment>
<dbReference type="PIRSF" id="PIRSF037404">
    <property type="entry name" value="DNMT1"/>
    <property type="match status" value="1"/>
</dbReference>
<evidence type="ECO:0000256" key="3">
    <source>
        <dbReference type="ARBA" id="ARBA00022679"/>
    </source>
</evidence>
<feature type="region of interest" description="Disordered" evidence="11">
    <location>
        <begin position="1"/>
        <end position="31"/>
    </location>
</feature>
<gene>
    <name evidence="13" type="ORF">ISN44_As04g014010</name>
</gene>
<evidence type="ECO:0000256" key="11">
    <source>
        <dbReference type="SAM" id="MobiDB-lite"/>
    </source>
</evidence>
<keyword evidence="5" id="KW-0677">Repeat</keyword>
<evidence type="ECO:0000256" key="10">
    <source>
        <dbReference type="PROSITE-ProRule" id="PRU01016"/>
    </source>
</evidence>
<dbReference type="GO" id="GO:0005634">
    <property type="term" value="C:nucleus"/>
    <property type="evidence" value="ECO:0007669"/>
    <property type="project" value="UniProtKB-SubCell"/>
</dbReference>
<evidence type="ECO:0000256" key="2">
    <source>
        <dbReference type="ARBA" id="ARBA00022603"/>
    </source>
</evidence>
<evidence type="ECO:0000256" key="4">
    <source>
        <dbReference type="ARBA" id="ARBA00022691"/>
    </source>
</evidence>
<dbReference type="PROSITE" id="PS51038">
    <property type="entry name" value="BAH"/>
    <property type="match status" value="2"/>
</dbReference>
<dbReference type="Proteomes" id="UP000694251">
    <property type="component" value="Chromosome 4"/>
</dbReference>
<evidence type="ECO:0000256" key="5">
    <source>
        <dbReference type="ARBA" id="ARBA00022737"/>
    </source>
</evidence>
<dbReference type="PANTHER" id="PTHR10629:SF52">
    <property type="entry name" value="DNA (CYTOSINE-5)-METHYLTRANSFERASE 1"/>
    <property type="match status" value="1"/>
</dbReference>
<dbReference type="InterPro" id="IPR001025">
    <property type="entry name" value="BAH_dom"/>
</dbReference>
<organism evidence="13 14">
    <name type="scientific">Arabidopsis suecica</name>
    <name type="common">Swedish thale-cress</name>
    <name type="synonym">Cardaminopsis suecica</name>
    <dbReference type="NCBI Taxonomy" id="45249"/>
    <lineage>
        <taxon>Eukaryota</taxon>
        <taxon>Viridiplantae</taxon>
        <taxon>Streptophyta</taxon>
        <taxon>Embryophyta</taxon>
        <taxon>Tracheophyta</taxon>
        <taxon>Spermatophyta</taxon>
        <taxon>Magnoliopsida</taxon>
        <taxon>eudicotyledons</taxon>
        <taxon>Gunneridae</taxon>
        <taxon>Pentapetalae</taxon>
        <taxon>rosids</taxon>
        <taxon>malvids</taxon>
        <taxon>Brassicales</taxon>
        <taxon>Brassicaceae</taxon>
        <taxon>Camelineae</taxon>
        <taxon>Arabidopsis</taxon>
    </lineage>
</organism>
<proteinExistence type="inferred from homology"/>
<dbReference type="SMART" id="SM00439">
    <property type="entry name" value="BAH"/>
    <property type="match status" value="2"/>
</dbReference>
<evidence type="ECO:0000256" key="1">
    <source>
        <dbReference type="ARBA" id="ARBA00004123"/>
    </source>
</evidence>
<dbReference type="EMBL" id="JAEFBJ010000004">
    <property type="protein sequence ID" value="KAG7620392.1"/>
    <property type="molecule type" value="Genomic_DNA"/>
</dbReference>
<keyword evidence="4 9" id="KW-0949">S-adenosyl-L-methionine</keyword>
<dbReference type="FunFam" id="3.90.120.10:FF:000004">
    <property type="entry name" value="DNA (cytosine-5)-methyltransferase"/>
    <property type="match status" value="1"/>
</dbReference>
<dbReference type="PROSITE" id="PS00095">
    <property type="entry name" value="C5_MTASE_2"/>
    <property type="match status" value="1"/>
</dbReference>
<feature type="domain" description="BAH" evidence="12">
    <location>
        <begin position="916"/>
        <end position="1033"/>
    </location>
</feature>
<keyword evidence="2 9" id="KW-0489">Methyltransferase</keyword>
<keyword evidence="7 9" id="KW-0238">DNA-binding</keyword>
<feature type="compositionally biased region" description="Acidic residues" evidence="11">
    <location>
        <begin position="649"/>
        <end position="669"/>
    </location>
</feature>
<dbReference type="OrthoDB" id="5376140at2759"/>
<evidence type="ECO:0000256" key="7">
    <source>
        <dbReference type="ARBA" id="ARBA00023125"/>
    </source>
</evidence>
<dbReference type="FunFam" id="2.30.30.490:FF:000046">
    <property type="entry name" value="DNA (cytosine-5)-methyltransferase 3"/>
    <property type="match status" value="1"/>
</dbReference>
<dbReference type="GO" id="GO:0044027">
    <property type="term" value="P:negative regulation of gene expression via chromosomal CpG island methylation"/>
    <property type="evidence" value="ECO:0007669"/>
    <property type="project" value="TreeGrafter"/>
</dbReference>
<comment type="subcellular location">
    <subcellularLocation>
        <location evidence="1 9">Nucleus</location>
    </subcellularLocation>
</comment>
<feature type="region of interest" description="Disordered" evidence="11">
    <location>
        <begin position="649"/>
        <end position="680"/>
    </location>
</feature>
<keyword evidence="8 9" id="KW-0539">Nucleus</keyword>
<feature type="domain" description="BAH" evidence="12">
    <location>
        <begin position="715"/>
        <end position="849"/>
    </location>
</feature>
<dbReference type="InterPro" id="IPR022702">
    <property type="entry name" value="Cytosine_MeTrfase1_RFD"/>
</dbReference>
<keyword evidence="3 9" id="KW-0808">Transferase</keyword>
<dbReference type="GO" id="GO:0032259">
    <property type="term" value="P:methylation"/>
    <property type="evidence" value="ECO:0007669"/>
    <property type="project" value="UniProtKB-KW"/>
</dbReference>
<dbReference type="FunFam" id="3.40.50.150:FF:000108">
    <property type="entry name" value="DNA (cytosine-5)-methyltransferase"/>
    <property type="match status" value="1"/>
</dbReference>
<dbReference type="CDD" id="cd04708">
    <property type="entry name" value="BAH_plantDCM_II"/>
    <property type="match status" value="1"/>
</dbReference>
<dbReference type="GO" id="GO:0003886">
    <property type="term" value="F:DNA (cytosine-5-)-methyltransferase activity"/>
    <property type="evidence" value="ECO:0007669"/>
    <property type="project" value="UniProtKB-EC"/>
</dbReference>
<dbReference type="EC" id="2.1.1.37" evidence="9"/>
<evidence type="ECO:0000313" key="13">
    <source>
        <dbReference type="EMBL" id="KAG7620392.1"/>
    </source>
</evidence>
<dbReference type="GO" id="GO:0009294">
    <property type="term" value="P:DNA-mediated transformation"/>
    <property type="evidence" value="ECO:0007669"/>
    <property type="project" value="UniProtKB-ARBA"/>
</dbReference>
<dbReference type="InterPro" id="IPR031303">
    <property type="entry name" value="C5_meth_CS"/>
</dbReference>
<dbReference type="InterPro" id="IPR050390">
    <property type="entry name" value="C5-Methyltransferase"/>
</dbReference>
<dbReference type="Pfam" id="PF01426">
    <property type="entry name" value="BAH"/>
    <property type="match status" value="2"/>
</dbReference>
<evidence type="ECO:0000259" key="12">
    <source>
        <dbReference type="PROSITE" id="PS51038"/>
    </source>
</evidence>
<comment type="catalytic activity">
    <reaction evidence="9">
        <text>a 2'-deoxycytidine in DNA + S-adenosyl-L-methionine = a 5-methyl-2'-deoxycytidine in DNA + S-adenosyl-L-homocysteine + H(+)</text>
        <dbReference type="Rhea" id="RHEA:13681"/>
        <dbReference type="Rhea" id="RHEA-COMP:11369"/>
        <dbReference type="Rhea" id="RHEA-COMP:11370"/>
        <dbReference type="ChEBI" id="CHEBI:15378"/>
        <dbReference type="ChEBI" id="CHEBI:57856"/>
        <dbReference type="ChEBI" id="CHEBI:59789"/>
        <dbReference type="ChEBI" id="CHEBI:85452"/>
        <dbReference type="ChEBI" id="CHEBI:85454"/>
        <dbReference type="EC" id="2.1.1.37"/>
    </reaction>
</comment>
<dbReference type="PANTHER" id="PTHR10629">
    <property type="entry name" value="CYTOSINE-SPECIFIC METHYLTRANSFERASE"/>
    <property type="match status" value="1"/>
</dbReference>
<dbReference type="FunFam" id="3.90.120.10:FF:000002">
    <property type="entry name" value="DNA (cytosine-5)-methyltransferase"/>
    <property type="match status" value="1"/>
</dbReference>
<reference evidence="13 14" key="1">
    <citation type="submission" date="2020-12" db="EMBL/GenBank/DDBJ databases">
        <title>Concerted genomic and epigenomic changes stabilize Arabidopsis allopolyploids.</title>
        <authorList>
            <person name="Chen Z."/>
        </authorList>
    </citation>
    <scope>NUCLEOTIDE SEQUENCE [LARGE SCALE GENOMIC DNA]</scope>
    <source>
        <strain evidence="13">As9502</strain>
        <tissue evidence="13">Leaf</tissue>
    </source>
</reference>